<evidence type="ECO:0000256" key="2">
    <source>
        <dbReference type="ARBA" id="ARBA00022679"/>
    </source>
</evidence>
<dbReference type="InterPro" id="IPR038375">
    <property type="entry name" value="NDUFAF7_sf"/>
</dbReference>
<gene>
    <name evidence="3" type="ORF">F4553_004650</name>
</gene>
<keyword evidence="4" id="KW-1185">Reference proteome</keyword>
<dbReference type="RefSeq" id="WP_184839211.1">
    <property type="nucleotide sequence ID" value="NZ_JACHMN010000002.1"/>
</dbReference>
<dbReference type="Pfam" id="PF02636">
    <property type="entry name" value="Methyltransf_28"/>
    <property type="match status" value="1"/>
</dbReference>
<sequence>MTIKAAMAGALYGPDGFFIRERPADHFRTSALASPLFAQAIATLIHSVAGLLPPTTPVTVVDVGAGRGELLTALLPLIRVDQGKTRRISDTPDGESSLDQREFRWVGVEVGRRPEGLDERIAWVADVPVGVTGVLLGCEWLDNVPLDLAEVDGFGTVRYRTVDGMGAPVRGDDADWLARWWPISEPGEVAEIGLSRDLAWADAVSRLDRGLAVAIDYGHRLAERPWGGTLTGFRGGREVEPRFDGSTDITAHVAMDSLVRPGDELITQREVFHRLGITGARPPIALASSEPLAYLRKLSAASAAAELTDPRGLGAHLWLLHQVGIQLGWAA</sequence>
<organism evidence="3 4">
    <name type="scientific">Allocatelliglobosispora scoriae</name>
    <dbReference type="NCBI Taxonomy" id="643052"/>
    <lineage>
        <taxon>Bacteria</taxon>
        <taxon>Bacillati</taxon>
        <taxon>Actinomycetota</taxon>
        <taxon>Actinomycetes</taxon>
        <taxon>Micromonosporales</taxon>
        <taxon>Micromonosporaceae</taxon>
        <taxon>Allocatelliglobosispora</taxon>
    </lineage>
</organism>
<keyword evidence="1 3" id="KW-0489">Methyltransferase</keyword>
<comment type="caution">
    <text evidence="3">The sequence shown here is derived from an EMBL/GenBank/DDBJ whole genome shotgun (WGS) entry which is preliminary data.</text>
</comment>
<dbReference type="InterPro" id="IPR003788">
    <property type="entry name" value="NDUFAF7"/>
</dbReference>
<evidence type="ECO:0000256" key="1">
    <source>
        <dbReference type="ARBA" id="ARBA00022603"/>
    </source>
</evidence>
<dbReference type="InterPro" id="IPR029063">
    <property type="entry name" value="SAM-dependent_MTases_sf"/>
</dbReference>
<dbReference type="EMBL" id="JACHMN010000002">
    <property type="protein sequence ID" value="MBB5871271.1"/>
    <property type="molecule type" value="Genomic_DNA"/>
</dbReference>
<proteinExistence type="predicted"/>
<dbReference type="GO" id="GO:0008168">
    <property type="term" value="F:methyltransferase activity"/>
    <property type="evidence" value="ECO:0007669"/>
    <property type="project" value="UniProtKB-KW"/>
</dbReference>
<name>A0A841BX41_9ACTN</name>
<dbReference type="Proteomes" id="UP000587527">
    <property type="component" value="Unassembled WGS sequence"/>
</dbReference>
<dbReference type="AlphaFoldDB" id="A0A841BX41"/>
<evidence type="ECO:0000313" key="3">
    <source>
        <dbReference type="EMBL" id="MBB5871271.1"/>
    </source>
</evidence>
<protein>
    <submittedName>
        <fullName evidence="3">SAM-dependent MidA family methyltransferase</fullName>
    </submittedName>
</protein>
<keyword evidence="2 3" id="KW-0808">Transferase</keyword>
<dbReference type="GO" id="GO:0032259">
    <property type="term" value="P:methylation"/>
    <property type="evidence" value="ECO:0007669"/>
    <property type="project" value="UniProtKB-KW"/>
</dbReference>
<accession>A0A841BX41</accession>
<reference evidence="3 4" key="1">
    <citation type="submission" date="2020-08" db="EMBL/GenBank/DDBJ databases">
        <title>Sequencing the genomes of 1000 actinobacteria strains.</title>
        <authorList>
            <person name="Klenk H.-P."/>
        </authorList>
    </citation>
    <scope>NUCLEOTIDE SEQUENCE [LARGE SCALE GENOMIC DNA]</scope>
    <source>
        <strain evidence="3 4">DSM 45362</strain>
    </source>
</reference>
<dbReference type="Gene3D" id="3.40.50.12710">
    <property type="match status" value="1"/>
</dbReference>
<dbReference type="SUPFAM" id="SSF53335">
    <property type="entry name" value="S-adenosyl-L-methionine-dependent methyltransferases"/>
    <property type="match status" value="1"/>
</dbReference>
<evidence type="ECO:0000313" key="4">
    <source>
        <dbReference type="Proteomes" id="UP000587527"/>
    </source>
</evidence>